<feature type="region of interest" description="Disordered" evidence="1">
    <location>
        <begin position="1"/>
        <end position="20"/>
    </location>
</feature>
<feature type="compositionally biased region" description="Polar residues" evidence="1">
    <location>
        <begin position="30"/>
        <end position="42"/>
    </location>
</feature>
<name>A0A8X6TA61_NEPPI</name>
<feature type="region of interest" description="Disordered" evidence="1">
    <location>
        <begin position="27"/>
        <end position="46"/>
    </location>
</feature>
<evidence type="ECO:0000313" key="2">
    <source>
        <dbReference type="EMBL" id="GFS88427.1"/>
    </source>
</evidence>
<proteinExistence type="predicted"/>
<dbReference type="EMBL" id="BMAW01099125">
    <property type="protein sequence ID" value="GFS88427.1"/>
    <property type="molecule type" value="Genomic_DNA"/>
</dbReference>
<comment type="caution">
    <text evidence="2">The sequence shown here is derived from an EMBL/GenBank/DDBJ whole genome shotgun (WGS) entry which is preliminary data.</text>
</comment>
<gene>
    <name evidence="2" type="ORF">NPIL_279691</name>
</gene>
<dbReference type="AlphaFoldDB" id="A0A8X6TA61"/>
<dbReference type="Proteomes" id="UP000887013">
    <property type="component" value="Unassembled WGS sequence"/>
</dbReference>
<accession>A0A8X6TA61</accession>
<evidence type="ECO:0000313" key="3">
    <source>
        <dbReference type="Proteomes" id="UP000887013"/>
    </source>
</evidence>
<feature type="compositionally biased region" description="Polar residues" evidence="1">
    <location>
        <begin position="1"/>
        <end position="16"/>
    </location>
</feature>
<keyword evidence="3" id="KW-1185">Reference proteome</keyword>
<protein>
    <submittedName>
        <fullName evidence="2">Uncharacterized protein</fullName>
    </submittedName>
</protein>
<sequence length="94" mass="10505">MSSPQLILPSDTTMSGRNEERQADCFMSIPDSSSDNMYTNSEPDNDKSRCNRIALTGKLQFYDAEEFIFEIRLTTVIGKVQAAPTAFSNLKMVS</sequence>
<evidence type="ECO:0000256" key="1">
    <source>
        <dbReference type="SAM" id="MobiDB-lite"/>
    </source>
</evidence>
<reference evidence="2" key="1">
    <citation type="submission" date="2020-08" db="EMBL/GenBank/DDBJ databases">
        <title>Multicomponent nature underlies the extraordinary mechanical properties of spider dragline silk.</title>
        <authorList>
            <person name="Kono N."/>
            <person name="Nakamura H."/>
            <person name="Mori M."/>
            <person name="Yoshida Y."/>
            <person name="Ohtoshi R."/>
            <person name="Malay A.D."/>
            <person name="Moran D.A.P."/>
            <person name="Tomita M."/>
            <person name="Numata K."/>
            <person name="Arakawa K."/>
        </authorList>
    </citation>
    <scope>NUCLEOTIDE SEQUENCE</scope>
</reference>
<organism evidence="2 3">
    <name type="scientific">Nephila pilipes</name>
    <name type="common">Giant wood spider</name>
    <name type="synonym">Nephila maculata</name>
    <dbReference type="NCBI Taxonomy" id="299642"/>
    <lineage>
        <taxon>Eukaryota</taxon>
        <taxon>Metazoa</taxon>
        <taxon>Ecdysozoa</taxon>
        <taxon>Arthropoda</taxon>
        <taxon>Chelicerata</taxon>
        <taxon>Arachnida</taxon>
        <taxon>Araneae</taxon>
        <taxon>Araneomorphae</taxon>
        <taxon>Entelegynae</taxon>
        <taxon>Araneoidea</taxon>
        <taxon>Nephilidae</taxon>
        <taxon>Nephila</taxon>
    </lineage>
</organism>